<dbReference type="AlphaFoldDB" id="V4RM18"/>
<evidence type="ECO:0000313" key="1">
    <source>
        <dbReference type="EMBL" id="ESR26349.1"/>
    </source>
</evidence>
<reference evidence="1 2" key="1">
    <citation type="journal article" date="2014" name="Genome Announc.">
        <title>Draft Genome Sequence of Lutibaculum baratangense Strain AMV1T, Isolated from a Mud Volcano in Andamans, India.</title>
        <authorList>
            <person name="Singh A."/>
            <person name="Sreenivas A."/>
            <person name="Sathyanarayana Reddy G."/>
            <person name="Pinnaka A.K."/>
            <person name="Shivaji S."/>
        </authorList>
    </citation>
    <scope>NUCLEOTIDE SEQUENCE [LARGE SCALE GENOMIC DNA]</scope>
    <source>
        <strain evidence="1 2">AMV1</strain>
    </source>
</reference>
<comment type="caution">
    <text evidence="1">The sequence shown here is derived from an EMBL/GenBank/DDBJ whole genome shotgun (WGS) entry which is preliminary data.</text>
</comment>
<evidence type="ECO:0000313" key="2">
    <source>
        <dbReference type="Proteomes" id="UP000017819"/>
    </source>
</evidence>
<sequence length="376" mass="41874">MRSRYLTRHGDSWVFQIRVPRRLDPSSSFSSLRVSIGVMPARQARILSTVLAGAAQTLFARTTMNDISHLDHEERRDLFTSRIEALIPMFRGLHTLDQSVLPNDLKTPAADHAFDVLAAIGFDQARGHGLYASTAIDHAAPMLAMLRDEDLARAYVDPQPDTGEPKTQSAKVAEQLASQTELLADLLRKQAEPSFKGPLFSAAADKYIKKLEDAHGEDYDELKYLKHRKVVFIQICGDKPVDAYTLDDLQHFMNEVSWLPANISKQPDYDVNRVCDYIDENRNAPKGARKKTLGKSTLENNYVGKVKTIIRAGCHSAHVPYLLSGARIITPKRARPAKPRHAPAREVFTDTCPSSPMPHTCSSRWSAGVTSADRSC</sequence>
<protein>
    <submittedName>
        <fullName evidence="1">Uncharacterized protein</fullName>
    </submittedName>
</protein>
<gene>
    <name evidence="1" type="ORF">N177_0849</name>
</gene>
<name>V4RM18_9HYPH</name>
<dbReference type="Proteomes" id="UP000017819">
    <property type="component" value="Unassembled WGS sequence"/>
</dbReference>
<keyword evidence="2" id="KW-1185">Reference proteome</keyword>
<dbReference type="STRING" id="631454.N177_0849"/>
<organism evidence="1 2">
    <name type="scientific">Lutibaculum baratangense AMV1</name>
    <dbReference type="NCBI Taxonomy" id="631454"/>
    <lineage>
        <taxon>Bacteria</taxon>
        <taxon>Pseudomonadati</taxon>
        <taxon>Pseudomonadota</taxon>
        <taxon>Alphaproteobacteria</taxon>
        <taxon>Hyphomicrobiales</taxon>
        <taxon>Tepidamorphaceae</taxon>
        <taxon>Lutibaculum</taxon>
    </lineage>
</organism>
<accession>V4RM18</accession>
<proteinExistence type="predicted"/>
<dbReference type="EMBL" id="AWXZ01000015">
    <property type="protein sequence ID" value="ESR26349.1"/>
    <property type="molecule type" value="Genomic_DNA"/>
</dbReference>